<feature type="compositionally biased region" description="Low complexity" evidence="1">
    <location>
        <begin position="22"/>
        <end position="34"/>
    </location>
</feature>
<feature type="domain" description="Excalibur calcium-binding" evidence="2">
    <location>
        <begin position="45"/>
        <end position="81"/>
    </location>
</feature>
<accession>K6CUC7</accession>
<dbReference type="EMBL" id="AJLS01000153">
    <property type="protein sequence ID" value="EKN63852.1"/>
    <property type="molecule type" value="Genomic_DNA"/>
</dbReference>
<dbReference type="Pfam" id="PF05901">
    <property type="entry name" value="Excalibur"/>
    <property type="match status" value="1"/>
</dbReference>
<evidence type="ECO:0000313" key="4">
    <source>
        <dbReference type="Proteomes" id="UP000006316"/>
    </source>
</evidence>
<feature type="compositionally biased region" description="Basic and acidic residues" evidence="1">
    <location>
        <begin position="70"/>
        <end position="83"/>
    </location>
</feature>
<name>K6CUC7_9BACI</name>
<organism evidence="3 4">
    <name type="scientific">Neobacillus bataviensis LMG 21833</name>
    <dbReference type="NCBI Taxonomy" id="1117379"/>
    <lineage>
        <taxon>Bacteria</taxon>
        <taxon>Bacillati</taxon>
        <taxon>Bacillota</taxon>
        <taxon>Bacilli</taxon>
        <taxon>Bacillales</taxon>
        <taxon>Bacillaceae</taxon>
        <taxon>Neobacillus</taxon>
    </lineage>
</organism>
<evidence type="ECO:0000256" key="1">
    <source>
        <dbReference type="SAM" id="MobiDB-lite"/>
    </source>
</evidence>
<dbReference type="Proteomes" id="UP000006316">
    <property type="component" value="Unassembled WGS sequence"/>
</dbReference>
<feature type="non-terminal residue" evidence="3">
    <location>
        <position position="1"/>
    </location>
</feature>
<dbReference type="eggNOG" id="COG1525">
    <property type="taxonomic scope" value="Bacteria"/>
</dbReference>
<sequence length="83" mass="8854">AEAKAKAEAEANARAEAEAKAKAAAQAKAQQQQQTTSSTTAEQVSFANCTELRKVYPNGVSSSHPAYTSKMDRDNDGYACERN</sequence>
<gene>
    <name evidence="3" type="ORF">BABA_24105</name>
</gene>
<keyword evidence="3" id="KW-0449">Lipoprotein</keyword>
<feature type="compositionally biased region" description="Basic and acidic residues" evidence="1">
    <location>
        <begin position="1"/>
        <end position="21"/>
    </location>
</feature>
<reference evidence="3 4" key="1">
    <citation type="journal article" date="2012" name="Front. Microbiol.">
        <title>Redundancy and modularity in membrane-associated dissimilatory nitrate reduction in Bacillus.</title>
        <authorList>
            <person name="Heylen K."/>
            <person name="Keltjens J."/>
        </authorList>
    </citation>
    <scope>NUCLEOTIDE SEQUENCE [LARGE SCALE GENOMIC DNA]</scope>
    <source>
        <strain evidence="4">LMG 21833T</strain>
    </source>
</reference>
<feature type="region of interest" description="Disordered" evidence="1">
    <location>
        <begin position="1"/>
        <end position="43"/>
    </location>
</feature>
<protein>
    <submittedName>
        <fullName evidence="3">SPbeta phage DNA nuclease, lipoprotein</fullName>
    </submittedName>
</protein>
<dbReference type="SMART" id="SM00894">
    <property type="entry name" value="Excalibur"/>
    <property type="match status" value="1"/>
</dbReference>
<dbReference type="InterPro" id="IPR008613">
    <property type="entry name" value="Excalibur_Ca-bd_domain"/>
</dbReference>
<dbReference type="AlphaFoldDB" id="K6CUC7"/>
<feature type="region of interest" description="Disordered" evidence="1">
    <location>
        <begin position="56"/>
        <end position="83"/>
    </location>
</feature>
<dbReference type="STRING" id="1117379.BABA_24105"/>
<comment type="caution">
    <text evidence="3">The sequence shown here is derived from an EMBL/GenBank/DDBJ whole genome shotgun (WGS) entry which is preliminary data.</text>
</comment>
<evidence type="ECO:0000259" key="2">
    <source>
        <dbReference type="SMART" id="SM00894"/>
    </source>
</evidence>
<keyword evidence="4" id="KW-1185">Reference proteome</keyword>
<evidence type="ECO:0000313" key="3">
    <source>
        <dbReference type="EMBL" id="EKN63852.1"/>
    </source>
</evidence>
<dbReference type="RefSeq" id="WP_007087812.1">
    <property type="nucleotide sequence ID" value="NZ_AJLS01000153.1"/>
</dbReference>
<proteinExistence type="predicted"/>